<feature type="region of interest" description="Disordered" evidence="1">
    <location>
        <begin position="46"/>
        <end position="113"/>
    </location>
</feature>
<reference evidence="3" key="1">
    <citation type="submission" date="2016-08" db="EMBL/GenBank/DDBJ databases">
        <authorList>
            <person name="Varghese N."/>
            <person name="Submissions Spin"/>
        </authorList>
    </citation>
    <scope>NUCLEOTIDE SEQUENCE [LARGE SCALE GENOMIC DNA]</scope>
    <source>
        <strain evidence="3">CCBAU 57015</strain>
    </source>
</reference>
<dbReference type="STRING" id="52131.GA0061100_107229"/>
<evidence type="ECO:0000313" key="3">
    <source>
        <dbReference type="Proteomes" id="UP000186228"/>
    </source>
</evidence>
<name>A0A1C3VRH0_9HYPH</name>
<gene>
    <name evidence="2" type="ORF">GA0061100_107229</name>
</gene>
<proteinExistence type="predicted"/>
<evidence type="ECO:0000313" key="2">
    <source>
        <dbReference type="EMBL" id="SCB30094.1"/>
    </source>
</evidence>
<keyword evidence="3" id="KW-1185">Reference proteome</keyword>
<dbReference type="Proteomes" id="UP000186228">
    <property type="component" value="Unassembled WGS sequence"/>
</dbReference>
<dbReference type="RefSeq" id="WP_075854991.1">
    <property type="nucleotide sequence ID" value="NZ_FMAC01000007.1"/>
</dbReference>
<dbReference type="AlphaFoldDB" id="A0A1C3VRH0"/>
<organism evidence="2 3">
    <name type="scientific">Rhizobium hainanense</name>
    <dbReference type="NCBI Taxonomy" id="52131"/>
    <lineage>
        <taxon>Bacteria</taxon>
        <taxon>Pseudomonadati</taxon>
        <taxon>Pseudomonadota</taxon>
        <taxon>Alphaproteobacteria</taxon>
        <taxon>Hyphomicrobiales</taxon>
        <taxon>Rhizobiaceae</taxon>
        <taxon>Rhizobium/Agrobacterium group</taxon>
        <taxon>Rhizobium</taxon>
    </lineage>
</organism>
<dbReference type="OrthoDB" id="8397034at2"/>
<accession>A0A1C3VRH0</accession>
<protein>
    <submittedName>
        <fullName evidence="2">Uncharacterized protein</fullName>
    </submittedName>
</protein>
<evidence type="ECO:0000256" key="1">
    <source>
        <dbReference type="SAM" id="MobiDB-lite"/>
    </source>
</evidence>
<sequence length="113" mass="11869">MTSKLIAGYSLIVMLALTDGAVCDESYLQQAPSAETNPAFVEQLPETSVMPAPQPPANRRTTPRKPRQASRAQAKVRLASSIFPNVGNGVTERAAPAPTDGHLPTVGSGTVSR</sequence>
<dbReference type="EMBL" id="FMAC01000007">
    <property type="protein sequence ID" value="SCB30094.1"/>
    <property type="molecule type" value="Genomic_DNA"/>
</dbReference>